<reference evidence="3 4" key="1">
    <citation type="journal article" date="2019" name="mSystems">
        <title>Life at home and on the roam: Genomic adaptions reflect the dual lifestyle of an intracellular, facultative symbiont.</title>
        <authorList>
            <person name="Burgsdorf I."/>
        </authorList>
    </citation>
    <scope>NUCLEOTIDE SEQUENCE [LARGE SCALE GENOMIC DNA]</scope>
    <source>
        <strain evidence="3">277cV</strain>
    </source>
</reference>
<dbReference type="Pfam" id="PF05299">
    <property type="entry name" value="Peptidase_M61"/>
    <property type="match status" value="1"/>
</dbReference>
<evidence type="ECO:0000313" key="3">
    <source>
        <dbReference type="EMBL" id="TGG91259.1"/>
    </source>
</evidence>
<proteinExistence type="predicted"/>
<feature type="compositionally biased region" description="Polar residues" evidence="1">
    <location>
        <begin position="763"/>
        <end position="772"/>
    </location>
</feature>
<dbReference type="InterPro" id="IPR001478">
    <property type="entry name" value="PDZ"/>
</dbReference>
<dbReference type="SUPFAM" id="SSF50156">
    <property type="entry name" value="PDZ domain-like"/>
    <property type="match status" value="1"/>
</dbReference>
<dbReference type="EMBL" id="SRMO01000080">
    <property type="protein sequence ID" value="TGG91259.1"/>
    <property type="molecule type" value="Genomic_DNA"/>
</dbReference>
<dbReference type="Pfam" id="PF17899">
    <property type="entry name" value="Peptidase_M61_N"/>
    <property type="match status" value="1"/>
</dbReference>
<protein>
    <submittedName>
        <fullName evidence="3">M61 family peptidase</fullName>
    </submittedName>
</protein>
<dbReference type="InterPro" id="IPR027268">
    <property type="entry name" value="Peptidase_M4/M1_CTD_sf"/>
</dbReference>
<evidence type="ECO:0000259" key="2">
    <source>
        <dbReference type="SMART" id="SM00228"/>
    </source>
</evidence>
<dbReference type="SUPFAM" id="SSF55486">
    <property type="entry name" value="Metalloproteases ('zincins'), catalytic domain"/>
    <property type="match status" value="1"/>
</dbReference>
<dbReference type="Gene3D" id="2.60.40.3650">
    <property type="match status" value="1"/>
</dbReference>
<comment type="caution">
    <text evidence="3">The sequence shown here is derived from an EMBL/GenBank/DDBJ whole genome shotgun (WGS) entry which is preliminary data.</text>
</comment>
<evidence type="ECO:0000313" key="4">
    <source>
        <dbReference type="Proteomes" id="UP000317990"/>
    </source>
</evidence>
<dbReference type="Gene3D" id="2.30.42.10">
    <property type="match status" value="1"/>
</dbReference>
<dbReference type="InterPro" id="IPR040756">
    <property type="entry name" value="Peptidase_M61_N"/>
</dbReference>
<dbReference type="Proteomes" id="UP000317990">
    <property type="component" value="Unassembled WGS sequence"/>
</dbReference>
<gene>
    <name evidence="3" type="ORF">ERJ67_08430</name>
</gene>
<dbReference type="Gene3D" id="1.10.390.10">
    <property type="entry name" value="Neutral Protease Domain 2"/>
    <property type="match status" value="1"/>
</dbReference>
<dbReference type="InterPro" id="IPR036034">
    <property type="entry name" value="PDZ_sf"/>
</dbReference>
<sequence>MGTWREDCSHPATALHGIGSGAEVPGGIGFISIDASAAWPTRIARCATRPSHLHRRQGIRSQPVDHRASARLAHAIFRLRPVRSPGAPGSEPEETSHPARCGQRCFCRARRVLRVSDIHGTVSARIRIRGWTRSGAAGPLAASVGLIPRVVPLCEAWAAVPWLAVMLVGTLRAARALPHYALCLARPTNHLVEVSLELTPQTEQLVLALPSWTPGSYLIRDYVGKLERLQVRQDRSNCPITRLGKQRWAVRCDPGTPLSIRYGVMATELSVRTSHITAEHAFLCPASLALRVEGLEQQHHTISLSGYPEAWSVFTALDPCPTPRGEGFGADCYDRLIDCPIELGPHPSETIDVDGVPHRWVSWGSGLEPHLAALRVHLPRICRTAAAVMGTPLVSSAYLFVTHLSEDGYGGLEHRDCTVLAYGRRRLGKPEGYRHFLQLVAHEYFHQWNGKRLSPLAFDPIDYDRETLTASLWFVEGVTSYVDQLIPLWAGITSREHYLEDLGQDISRYLDTPGRHIQTLEDASREAWVKLYRRDRFSDDAQISYYLKGQLVSLLLDLHLRSHGSSLPTVLRTLWQRFGHVEAGYSEADLRRAFVAEEPGLEPRLASWVSGLDELPLADYLQRVGLRLEPAGCPRPFTGLGLRSSPAGLEVKRVQRDSPGAAAGLLPADLLIARDNLRLREPEAFNAGLRSGCPIQLLIARADQVFSCPLVPGEEHHSSHRLVCCDEADADQRALRETWLSATALGLQYLGRGRESPAGSDGKQLSQSGRVS</sequence>
<dbReference type="AlphaFoldDB" id="A0A524RM49"/>
<name>A0A524RM49_9CHRO</name>
<organism evidence="3 4">
    <name type="scientific">Aphanocapsa feldmannii 277cV</name>
    <dbReference type="NCBI Taxonomy" id="2507553"/>
    <lineage>
        <taxon>Bacteria</taxon>
        <taxon>Bacillati</taxon>
        <taxon>Cyanobacteriota</taxon>
        <taxon>Cyanophyceae</taxon>
        <taxon>Oscillatoriophycideae</taxon>
        <taxon>Chroococcales</taxon>
        <taxon>Microcystaceae</taxon>
        <taxon>Aphanocapsa</taxon>
    </lineage>
</organism>
<feature type="domain" description="PDZ" evidence="2">
    <location>
        <begin position="638"/>
        <end position="703"/>
    </location>
</feature>
<accession>A0A524RM49</accession>
<dbReference type="SMART" id="SM00228">
    <property type="entry name" value="PDZ"/>
    <property type="match status" value="1"/>
</dbReference>
<dbReference type="InterPro" id="IPR007963">
    <property type="entry name" value="Peptidase_M61_catalytic"/>
</dbReference>
<evidence type="ECO:0000256" key="1">
    <source>
        <dbReference type="SAM" id="MobiDB-lite"/>
    </source>
</evidence>
<feature type="region of interest" description="Disordered" evidence="1">
    <location>
        <begin position="753"/>
        <end position="772"/>
    </location>
</feature>